<evidence type="ECO:0000313" key="2">
    <source>
        <dbReference type="EMBL" id="PKY09835.1"/>
    </source>
</evidence>
<keyword evidence="3" id="KW-1185">Reference proteome</keyword>
<feature type="transmembrane region" description="Helical" evidence="1">
    <location>
        <begin position="7"/>
        <end position="29"/>
    </location>
</feature>
<name>A0A2I1DJ08_9PROT</name>
<organism evidence="2 3">
    <name type="scientific">Acidithiobacillus marinus</name>
    <dbReference type="NCBI Taxonomy" id="187490"/>
    <lineage>
        <taxon>Bacteria</taxon>
        <taxon>Pseudomonadati</taxon>
        <taxon>Pseudomonadota</taxon>
        <taxon>Acidithiobacillia</taxon>
        <taxon>Acidithiobacillales</taxon>
        <taxon>Acidithiobacillaceae</taxon>
        <taxon>Acidithiobacillus</taxon>
    </lineage>
</organism>
<evidence type="ECO:0000313" key="3">
    <source>
        <dbReference type="Proteomes" id="UP000234329"/>
    </source>
</evidence>
<accession>A0A2I1DJ08</accession>
<keyword evidence="1" id="KW-0812">Transmembrane</keyword>
<feature type="transmembrane region" description="Helical" evidence="1">
    <location>
        <begin position="49"/>
        <end position="69"/>
    </location>
</feature>
<keyword evidence="1" id="KW-1133">Transmembrane helix</keyword>
<keyword evidence="1" id="KW-0472">Membrane</keyword>
<dbReference type="Proteomes" id="UP000234329">
    <property type="component" value="Unassembled WGS sequence"/>
</dbReference>
<comment type="caution">
    <text evidence="2">The sequence shown here is derived from an EMBL/GenBank/DDBJ whole genome shotgun (WGS) entry which is preliminary data.</text>
</comment>
<evidence type="ECO:0000256" key="1">
    <source>
        <dbReference type="SAM" id="Phobius"/>
    </source>
</evidence>
<gene>
    <name evidence="2" type="ORF">B1757_12865</name>
</gene>
<dbReference type="InParanoid" id="A0A2I1DJ08"/>
<dbReference type="AlphaFoldDB" id="A0A2I1DJ08"/>
<sequence>MKDAAKAALAIAALFLTLLAITAIGGWVLHTVAGVPMKMVFGYVYTDQLVGFLIVASMVGAITAIAYSASPNIRHKIKAFFTAY</sequence>
<protein>
    <submittedName>
        <fullName evidence="2">Uncharacterized protein</fullName>
    </submittedName>
</protein>
<proteinExistence type="predicted"/>
<dbReference type="RefSeq" id="WP_101538705.1">
    <property type="nucleotide sequence ID" value="NZ_MXAV01000048.1"/>
</dbReference>
<reference evidence="2 3" key="1">
    <citation type="submission" date="2017-03" db="EMBL/GenBank/DDBJ databases">
        <title>Draft genime sequence of the acidophilic sulfur-oxidizing bacterium Acidithiobacillus sp. SH, isolated from seawater.</title>
        <authorList>
            <person name="Sharmin S."/>
            <person name="Tokuhisa M."/>
            <person name="Kanao T."/>
            <person name="Kamimura K."/>
        </authorList>
    </citation>
    <scope>NUCLEOTIDE SEQUENCE [LARGE SCALE GENOMIC DNA]</scope>
    <source>
        <strain evidence="2 3">SH</strain>
    </source>
</reference>
<dbReference type="EMBL" id="MXAV01000048">
    <property type="protein sequence ID" value="PKY09835.1"/>
    <property type="molecule type" value="Genomic_DNA"/>
</dbReference>